<accession>A0A6L6X9Y7</accession>
<comment type="caution">
    <text evidence="2">The sequence shown here is derived from an EMBL/GenBank/DDBJ whole genome shotgun (WGS) entry which is preliminary data.</text>
</comment>
<dbReference type="AlphaFoldDB" id="A0A6L6X9Y7"/>
<sequence length="194" mass="21536">MTHPHPTHGQHTPHLFNEIRSLLAPLREMRQRHQDELDAHRDQDGEVITDQYAEYEDTRRDTAIEASDTLDALVQQLERLVADPPQRAFTLALQSPGHAAGERPWLFVVNGTTLDNAYQQLSRLPAFHAWLNDVRTPGDRNAIEGELVAHASHPGIPAPGSYNDLRPHQSAPGGAPAPAVRAPRPAARRPRGPR</sequence>
<keyword evidence="3" id="KW-1185">Reference proteome</keyword>
<evidence type="ECO:0000256" key="1">
    <source>
        <dbReference type="SAM" id="MobiDB-lite"/>
    </source>
</evidence>
<gene>
    <name evidence="2" type="ORF">GPA10_37415</name>
</gene>
<dbReference type="RefSeq" id="WP_157169290.1">
    <property type="nucleotide sequence ID" value="NZ_WPNZ01000031.1"/>
</dbReference>
<name>A0A6L6X9Y7_9ACTN</name>
<feature type="compositionally biased region" description="Low complexity" evidence="1">
    <location>
        <begin position="171"/>
        <end position="185"/>
    </location>
</feature>
<protein>
    <submittedName>
        <fullName evidence="2">Uncharacterized protein</fullName>
    </submittedName>
</protein>
<dbReference type="Proteomes" id="UP000483802">
    <property type="component" value="Unassembled WGS sequence"/>
</dbReference>
<evidence type="ECO:0000313" key="2">
    <source>
        <dbReference type="EMBL" id="MVO90280.1"/>
    </source>
</evidence>
<proteinExistence type="predicted"/>
<feature type="region of interest" description="Disordered" evidence="1">
    <location>
        <begin position="151"/>
        <end position="194"/>
    </location>
</feature>
<evidence type="ECO:0000313" key="3">
    <source>
        <dbReference type="Proteomes" id="UP000483802"/>
    </source>
</evidence>
<dbReference type="EMBL" id="WPNZ01000031">
    <property type="protein sequence ID" value="MVO90280.1"/>
    <property type="molecule type" value="Genomic_DNA"/>
</dbReference>
<reference evidence="2 3" key="1">
    <citation type="submission" date="2019-11" db="EMBL/GenBank/DDBJ databases">
        <title>Streptomyces typhae sp. nov., a novel endophytic actinomycete isolated from the root of cattail pollen (Typha angustifolia L.).</title>
        <authorList>
            <person name="Peng C."/>
        </authorList>
    </citation>
    <scope>NUCLEOTIDE SEQUENCE [LARGE SCALE GENOMIC DNA]</scope>
    <source>
        <strain evidence="3">p1417</strain>
    </source>
</reference>
<organism evidence="2 3">
    <name type="scientific">Streptomyces typhae</name>
    <dbReference type="NCBI Taxonomy" id="2681492"/>
    <lineage>
        <taxon>Bacteria</taxon>
        <taxon>Bacillati</taxon>
        <taxon>Actinomycetota</taxon>
        <taxon>Actinomycetes</taxon>
        <taxon>Kitasatosporales</taxon>
        <taxon>Streptomycetaceae</taxon>
        <taxon>Streptomyces</taxon>
    </lineage>
</organism>